<dbReference type="EMBL" id="CP068046">
    <property type="protein sequence ID" value="QQR40046.1"/>
    <property type="molecule type" value="Genomic_DNA"/>
</dbReference>
<organism evidence="2 3">
    <name type="scientific">Devosia rhizoryzae</name>
    <dbReference type="NCBI Taxonomy" id="2774137"/>
    <lineage>
        <taxon>Bacteria</taxon>
        <taxon>Pseudomonadati</taxon>
        <taxon>Pseudomonadota</taxon>
        <taxon>Alphaproteobacteria</taxon>
        <taxon>Hyphomicrobiales</taxon>
        <taxon>Devosiaceae</taxon>
        <taxon>Devosia</taxon>
    </lineage>
</organism>
<gene>
    <name evidence="2" type="ORF">JI748_03240</name>
</gene>
<keyword evidence="3" id="KW-1185">Reference proteome</keyword>
<name>A0ABX7CDL7_9HYPH</name>
<evidence type="ECO:0000256" key="1">
    <source>
        <dbReference type="SAM" id="Coils"/>
    </source>
</evidence>
<proteinExistence type="predicted"/>
<sequence>MTSMAGREAAMDELERRRAEAKVMAHEAHQADMFLEADIDAAGSAEEIESLLLRKKNRRPRTRKHVSVDNGEHQQLDFEYAIATDVTDDTHVAPKACRRDAIVLMRARTCGAMTTRSTWAWCSGGPALRKRQKHRQCAGRGGLIPLARSDLVRGKRGVSPDKALTFKELDLIP</sequence>
<evidence type="ECO:0000313" key="3">
    <source>
        <dbReference type="Proteomes" id="UP000595857"/>
    </source>
</evidence>
<protein>
    <submittedName>
        <fullName evidence="2">Uncharacterized protein</fullName>
    </submittedName>
</protein>
<evidence type="ECO:0000313" key="2">
    <source>
        <dbReference type="EMBL" id="QQR40046.1"/>
    </source>
</evidence>
<accession>A0ABX7CDL7</accession>
<dbReference type="Proteomes" id="UP000595857">
    <property type="component" value="Chromosome"/>
</dbReference>
<keyword evidence="1" id="KW-0175">Coiled coil</keyword>
<reference evidence="2 3" key="1">
    <citation type="submission" date="2021-01" db="EMBL/GenBank/DDBJ databases">
        <title>Genome seq and assembly of Devosia sp. LEGU1.</title>
        <authorList>
            <person name="Chhetri G."/>
        </authorList>
    </citation>
    <scope>NUCLEOTIDE SEQUENCE [LARGE SCALE GENOMIC DNA]</scope>
    <source>
        <strain evidence="2 3">LEGU1</strain>
    </source>
</reference>
<dbReference type="RefSeq" id="WP_201635032.1">
    <property type="nucleotide sequence ID" value="NZ_CP068046.1"/>
</dbReference>
<feature type="coiled-coil region" evidence="1">
    <location>
        <begin position="4"/>
        <end position="31"/>
    </location>
</feature>